<dbReference type="Proteomes" id="UP000593566">
    <property type="component" value="Unassembled WGS sequence"/>
</dbReference>
<keyword evidence="9 20" id="KW-0812">Transmembrane</keyword>
<feature type="compositionally biased region" description="Low complexity" evidence="19">
    <location>
        <begin position="967"/>
        <end position="977"/>
    </location>
</feature>
<dbReference type="Pfam" id="PF11987">
    <property type="entry name" value="IF-2"/>
    <property type="match status" value="1"/>
</dbReference>
<feature type="region of interest" description="Disordered" evidence="19">
    <location>
        <begin position="1"/>
        <end position="37"/>
    </location>
</feature>
<keyword evidence="24" id="KW-1185">Reference proteome</keyword>
<evidence type="ECO:0000256" key="2">
    <source>
        <dbReference type="ARBA" id="ARBA00004496"/>
    </source>
</evidence>
<feature type="compositionally biased region" description="Basic and acidic residues" evidence="19">
    <location>
        <begin position="1087"/>
        <end position="1125"/>
    </location>
</feature>
<dbReference type="SUPFAM" id="SSF52540">
    <property type="entry name" value="P-loop containing nucleoside triphosphate hydrolases"/>
    <property type="match status" value="1"/>
</dbReference>
<dbReference type="PRINTS" id="PR00315">
    <property type="entry name" value="ELONGATNFCT"/>
</dbReference>
<dbReference type="FunFam" id="1.10.472.80:FF:000060">
    <property type="entry name" value="TBC domain protein, putative"/>
    <property type="match status" value="1"/>
</dbReference>
<dbReference type="EC" id="3.6.5.3" evidence="5"/>
<dbReference type="GO" id="GO:0046872">
    <property type="term" value="F:metal ion binding"/>
    <property type="evidence" value="ECO:0007669"/>
    <property type="project" value="UniProtKB-KW"/>
</dbReference>
<evidence type="ECO:0000256" key="5">
    <source>
        <dbReference type="ARBA" id="ARBA00011986"/>
    </source>
</evidence>
<feature type="compositionally biased region" description="Low complexity" evidence="19">
    <location>
        <begin position="1199"/>
        <end position="1213"/>
    </location>
</feature>
<dbReference type="SUPFAM" id="SSF47923">
    <property type="entry name" value="Ypt/Rab-GAP domain of gyp1p"/>
    <property type="match status" value="1"/>
</dbReference>
<evidence type="ECO:0000256" key="1">
    <source>
        <dbReference type="ARBA" id="ARBA00004141"/>
    </source>
</evidence>
<feature type="compositionally biased region" description="Basic and acidic residues" evidence="19">
    <location>
        <begin position="937"/>
        <end position="950"/>
    </location>
</feature>
<dbReference type="InterPro" id="IPR006977">
    <property type="entry name" value="Yip1_dom"/>
</dbReference>
<organism evidence="23 24">
    <name type="scientific">Letharia lupina</name>
    <dbReference type="NCBI Taxonomy" id="560253"/>
    <lineage>
        <taxon>Eukaryota</taxon>
        <taxon>Fungi</taxon>
        <taxon>Dikarya</taxon>
        <taxon>Ascomycota</taxon>
        <taxon>Pezizomycotina</taxon>
        <taxon>Lecanoromycetes</taxon>
        <taxon>OSLEUM clade</taxon>
        <taxon>Lecanoromycetidae</taxon>
        <taxon>Lecanorales</taxon>
        <taxon>Lecanorineae</taxon>
        <taxon>Parmeliaceae</taxon>
        <taxon>Letharia</taxon>
    </lineage>
</organism>
<evidence type="ECO:0000256" key="14">
    <source>
        <dbReference type="ARBA" id="ARBA00022989"/>
    </source>
</evidence>
<evidence type="ECO:0000256" key="7">
    <source>
        <dbReference type="ARBA" id="ARBA00022490"/>
    </source>
</evidence>
<evidence type="ECO:0000256" key="13">
    <source>
        <dbReference type="ARBA" id="ARBA00022917"/>
    </source>
</evidence>
<evidence type="ECO:0000256" key="17">
    <source>
        <dbReference type="ARBA" id="ARBA00032478"/>
    </source>
</evidence>
<dbReference type="GO" id="GO:0005739">
    <property type="term" value="C:mitochondrion"/>
    <property type="evidence" value="ECO:0007669"/>
    <property type="project" value="TreeGrafter"/>
</dbReference>
<evidence type="ECO:0000256" key="4">
    <source>
        <dbReference type="ARBA" id="ARBA00010596"/>
    </source>
</evidence>
<dbReference type="FunFam" id="3.40.50.10050:FF:000002">
    <property type="entry name" value="Eukaryotic translation initiation factor 5B"/>
    <property type="match status" value="1"/>
</dbReference>
<feature type="compositionally biased region" description="Acidic residues" evidence="19">
    <location>
        <begin position="886"/>
        <end position="896"/>
    </location>
</feature>
<keyword evidence="12" id="KW-0378">Hydrolase</keyword>
<evidence type="ECO:0000256" key="11">
    <source>
        <dbReference type="ARBA" id="ARBA00022741"/>
    </source>
</evidence>
<comment type="similarity">
    <text evidence="4">Belongs to the YIP1 family.</text>
</comment>
<evidence type="ECO:0000259" key="22">
    <source>
        <dbReference type="PROSITE" id="PS51722"/>
    </source>
</evidence>
<feature type="compositionally biased region" description="Basic and acidic residues" evidence="19">
    <location>
        <begin position="1042"/>
        <end position="1054"/>
    </location>
</feature>
<evidence type="ECO:0000256" key="16">
    <source>
        <dbReference type="ARBA" id="ARBA00023136"/>
    </source>
</evidence>
<keyword evidence="10" id="KW-0479">Metal-binding</keyword>
<dbReference type="Gene3D" id="2.40.30.10">
    <property type="entry name" value="Translation factors"/>
    <property type="match status" value="2"/>
</dbReference>
<evidence type="ECO:0000313" key="23">
    <source>
        <dbReference type="EMBL" id="KAF6220581.1"/>
    </source>
</evidence>
<dbReference type="GO" id="GO:0016020">
    <property type="term" value="C:membrane"/>
    <property type="evidence" value="ECO:0007669"/>
    <property type="project" value="UniProtKB-SubCell"/>
</dbReference>
<evidence type="ECO:0000259" key="21">
    <source>
        <dbReference type="PROSITE" id="PS50086"/>
    </source>
</evidence>
<dbReference type="GO" id="GO:0003743">
    <property type="term" value="F:translation initiation factor activity"/>
    <property type="evidence" value="ECO:0007669"/>
    <property type="project" value="UniProtKB-KW"/>
</dbReference>
<dbReference type="EMBL" id="JACCJB010000016">
    <property type="protein sequence ID" value="KAF6220581.1"/>
    <property type="molecule type" value="Genomic_DNA"/>
</dbReference>
<dbReference type="PROSITE" id="PS51722">
    <property type="entry name" value="G_TR_2"/>
    <property type="match status" value="1"/>
</dbReference>
<dbReference type="RefSeq" id="XP_037150016.1">
    <property type="nucleotide sequence ID" value="XM_037293938.1"/>
</dbReference>
<accession>A0A8H6FA46</accession>
<feature type="domain" description="Tr-type G" evidence="22">
    <location>
        <begin position="1265"/>
        <end position="1483"/>
    </location>
</feature>
<feature type="compositionally biased region" description="Low complexity" evidence="19">
    <location>
        <begin position="1227"/>
        <end position="1240"/>
    </location>
</feature>
<comment type="caution">
    <text evidence="23">The sequence shown here is derived from an EMBL/GenBank/DDBJ whole genome shotgun (WGS) entry which is preliminary data.</text>
</comment>
<evidence type="ECO:0000256" key="15">
    <source>
        <dbReference type="ARBA" id="ARBA00023134"/>
    </source>
</evidence>
<dbReference type="Gene3D" id="3.40.50.10050">
    <property type="entry name" value="Translation initiation factor IF- 2, domain 3"/>
    <property type="match status" value="1"/>
</dbReference>
<feature type="transmembrane region" description="Helical" evidence="20">
    <location>
        <begin position="654"/>
        <end position="673"/>
    </location>
</feature>
<dbReference type="InterPro" id="IPR023115">
    <property type="entry name" value="TIF_IF2_dom3"/>
</dbReference>
<feature type="transmembrane region" description="Helical" evidence="20">
    <location>
        <begin position="247"/>
        <end position="268"/>
    </location>
</feature>
<dbReference type="GeneID" id="59331426"/>
<dbReference type="Pfam" id="PF00009">
    <property type="entry name" value="GTP_EFTU"/>
    <property type="match status" value="1"/>
</dbReference>
<feature type="compositionally biased region" description="Acidic residues" evidence="19">
    <location>
        <begin position="1134"/>
        <end position="1152"/>
    </location>
</feature>
<feature type="compositionally biased region" description="Basic and acidic residues" evidence="19">
    <location>
        <begin position="904"/>
        <end position="925"/>
    </location>
</feature>
<name>A0A8H6FA46_9LECA</name>
<gene>
    <name evidence="23" type="ORF">HO133_003014</name>
</gene>
<evidence type="ECO:0000256" key="10">
    <source>
        <dbReference type="ARBA" id="ARBA00022723"/>
    </source>
</evidence>
<feature type="compositionally biased region" description="Basic and acidic residues" evidence="19">
    <location>
        <begin position="1241"/>
        <end position="1260"/>
    </location>
</feature>
<feature type="compositionally biased region" description="Basic and acidic residues" evidence="19">
    <location>
        <begin position="780"/>
        <end position="790"/>
    </location>
</feature>
<dbReference type="InterPro" id="IPR036925">
    <property type="entry name" value="TIF_IF2_dom3_sf"/>
</dbReference>
<keyword evidence="11" id="KW-0547">Nucleotide-binding</keyword>
<evidence type="ECO:0000313" key="24">
    <source>
        <dbReference type="Proteomes" id="UP000593566"/>
    </source>
</evidence>
<feature type="transmembrane region" description="Helical" evidence="20">
    <location>
        <begin position="589"/>
        <end position="614"/>
    </location>
</feature>
<feature type="compositionally biased region" description="Basic and acidic residues" evidence="19">
    <location>
        <begin position="1070"/>
        <end position="1079"/>
    </location>
</feature>
<keyword evidence="15" id="KW-0342">GTP-binding</keyword>
<feature type="region of interest" description="Disordered" evidence="19">
    <location>
        <begin position="443"/>
        <end position="464"/>
    </location>
</feature>
<dbReference type="FunFam" id="3.40.50.300:FF:000112">
    <property type="entry name" value="Eukaryotic translation initiation factor 5B"/>
    <property type="match status" value="1"/>
</dbReference>
<dbReference type="Gene3D" id="1.10.8.1310">
    <property type="match status" value="1"/>
</dbReference>
<dbReference type="Pfam" id="PF00566">
    <property type="entry name" value="RabGAP-TBC"/>
    <property type="match status" value="1"/>
</dbReference>
<dbReference type="FunFam" id="2.40.30.10:FF:000013">
    <property type="entry name" value="eukaryotic translation initiation factor 5B"/>
    <property type="match status" value="1"/>
</dbReference>
<keyword evidence="14 20" id="KW-1133">Transmembrane helix</keyword>
<feature type="compositionally biased region" description="Basic residues" evidence="19">
    <location>
        <begin position="807"/>
        <end position="817"/>
    </location>
</feature>
<dbReference type="InterPro" id="IPR000795">
    <property type="entry name" value="T_Tr_GTP-bd_dom"/>
</dbReference>
<protein>
    <recommendedName>
        <fullName evidence="6">Eukaryotic translation initiation factor 5B</fullName>
        <ecNumber evidence="5">3.6.5.3</ecNumber>
    </recommendedName>
    <alternativeName>
        <fullName evidence="17">Translation initiation factor IF-2</fullName>
    </alternativeName>
</protein>
<sequence length="1859" mass="206749">MERRNEDKRELSEQSDSRTSAVGISKESQNRDAGESKLPHEVNRILAACEDPHDLDLLIRLATSTGGLINDEVRKVVWPLLLGYRSEESELTGSARYPLDLPIHKDEDQVELDVNRSFIYYPKDESERQLDRRKRELSSVIIQVLREHPMLSYFQGFHDIVQVFLLVLGVDRAPTAVAHISLLRIRDFMLPSLSASLEHLNLLPTILYAVDPKLCLHLSQTRPFFALAATLTLYAHDIQEYGDIARLFDFLIAQPAVVSIYFFAVIILSRRDELFEIPAEEPEMLHSVLSKLPKPLNLEALISRAMTLFEEHPPESLPLRAWAKISVYSVLKTTRESVRNQTLEDGEDLFEYQALQLRREELQKRAMATIWKYRRPASRMGLAFLVGIFSIWFSRRVGLDPSFGLKKVLEVFRKFRWKLVTLAYKKGNLADLELGDTFVNRRSAPPFTVPHPGQRKDVDEGGDLGHTDLQQDDLEFHSSNFNDPSNPRSKILPDTSTPFGSTQNPTPSKRFLWTLSFYAQFFDVDTSEVLRRCTSSLYPRAPFLDILDGNPDLYGPFWIATTLVFILFITATMSQYLSRNHDIHFEYNFALLSGAAGLIYGYTGFVPVGLWALLRWFGAESATLVECWALYGYANVIWIPVAIISWSPISMLNYVFTALGFVVSVAFLVRNLWPVVSVTDAKISRVLVIAVVLLHAGLAIAIKFTFFAHGSPAVKVTKPSGDGVGATNTTRPLEPSFKLFIPKAFPAQMAPKKKGNKKGNDDWEADLGETPDPIAAAAQEAKEVEAARDAEPDEAPGGGGGLLAALKKNKSNKKKKGKVVEEDYVNGEDPPTADGVNGHVEPNGIQDLAFTAPEEATTEDLFDEQVTKAKSGKGKQGKKEGTLVPNEDEDGEDTEEGGTGGVKSKKEKEKEKKEREKARKKEQAAAKKKQGGALPAQKEEPVKPVVEAKSEAASAADAGKGGKKKLPPALAALQKQQEALRRQQEEQEKADAEERARIEEEERLAAEEEKRKEDARARKKEKDKEKKEQLKKEGKLMTPAQREAHRRNELKREQMLAAGVKVAGLDEEPAEKKKPVYDNKKKKGLKKPGDDARIQEEKEAAEAEARRQAEEAERLRLEEEEKARAEAAAAAAAEEPESDGLEDWEAVADADDGNVKESWEMDSDEEAAASQSPPRKPSAVTNLMEQLKAAQIDLPSRPAPSAQKPQQKPQQKPAESDSESDSDDSSADAQGTATQRAAAQKKAEAAARRQKQHEEALAARSKDNLRSPICCILGHVDTGKTKLLDKIRQTNVQEGEAGGITQQIGATYFPVDALEAKTAVVNKDNSFEFKVPGLLVIDTPGHESFTNLRSRGSSLCNIAILVVDIMHGLEPQTLESMKLLRDRKTPFIVALNKIDRLYGWKKIDNNGFQESMALQNKGVQNEFRDRLEKTKVAFAEQGFNSELYCENKSLAKFVSLVPTSAHTGEGIPDMLKLLVSLTQERMTNKLMYLSEVECTVLEVKVIEGLGTTIDVVLSNGVLREGDRIVLCGINGAIATNIRALLTPAPLKELRLKSQYVHNQECKASLGVKIAANDLEHAIAGSRLLVVGPGDDEEDIEEEVMSDIENLLSKVSKTGRGVSVQASTLGSLEALLEFLKVSKIPVANISIGPVYKRDVMSAGIMLEKAKEYAVMLCFDVKVDKEAQEYADREGIKIFTADIIYHLFDDFTKHMAQLAEQKKEDSKLLAVFPCVLNQVAVFNKKDPIVVGVDVVEGNLRLLTPIAVVRTNPVTNVKEVVNLGRVQSIERDHKQIPMVKRGQPSVAIKIEAPNQPVYGRHWEEKDALYSLISRQSIDTLKEFYRPDVSNDEWALIKKLKGFFDIP</sequence>
<comment type="similarity">
    <text evidence="3">Belongs to the TRAFAC class translation factor GTPase superfamily. Classic translation factor GTPase family. IF-2 subfamily.</text>
</comment>
<dbReference type="InterPro" id="IPR035969">
    <property type="entry name" value="Rab-GAP_TBC_sf"/>
</dbReference>
<dbReference type="SMART" id="SM00164">
    <property type="entry name" value="TBC"/>
    <property type="match status" value="1"/>
</dbReference>
<evidence type="ECO:0000256" key="8">
    <source>
        <dbReference type="ARBA" id="ARBA00022540"/>
    </source>
</evidence>
<dbReference type="InterPro" id="IPR000195">
    <property type="entry name" value="Rab-GAP-TBC_dom"/>
</dbReference>
<dbReference type="CDD" id="cd03703">
    <property type="entry name" value="aeIF5B_II"/>
    <property type="match status" value="1"/>
</dbReference>
<evidence type="ECO:0000256" key="20">
    <source>
        <dbReference type="SAM" id="Phobius"/>
    </source>
</evidence>
<feature type="compositionally biased region" description="Acidic residues" evidence="19">
    <location>
        <begin position="1216"/>
        <end position="1226"/>
    </location>
</feature>
<dbReference type="InterPro" id="IPR005225">
    <property type="entry name" value="Small_GTP-bd"/>
</dbReference>
<keyword evidence="16 20" id="KW-0472">Membrane</keyword>
<feature type="region of interest" description="Disordered" evidence="19">
    <location>
        <begin position="480"/>
        <end position="505"/>
    </location>
</feature>
<dbReference type="GO" id="GO:0005525">
    <property type="term" value="F:GTP binding"/>
    <property type="evidence" value="ECO:0007669"/>
    <property type="project" value="UniProtKB-KW"/>
</dbReference>
<dbReference type="GO" id="GO:0003924">
    <property type="term" value="F:GTPase activity"/>
    <property type="evidence" value="ECO:0007669"/>
    <property type="project" value="InterPro"/>
</dbReference>
<dbReference type="Gene3D" id="3.40.50.300">
    <property type="entry name" value="P-loop containing nucleotide triphosphate hydrolases"/>
    <property type="match status" value="1"/>
</dbReference>
<keyword evidence="7" id="KW-0963">Cytoplasm</keyword>
<evidence type="ECO:0000256" key="3">
    <source>
        <dbReference type="ARBA" id="ARBA00007733"/>
    </source>
</evidence>
<comment type="catalytic activity">
    <reaction evidence="18">
        <text>GTP + H2O = GDP + phosphate + H(+)</text>
        <dbReference type="Rhea" id="RHEA:19669"/>
        <dbReference type="ChEBI" id="CHEBI:15377"/>
        <dbReference type="ChEBI" id="CHEBI:15378"/>
        <dbReference type="ChEBI" id="CHEBI:37565"/>
        <dbReference type="ChEBI" id="CHEBI:43474"/>
        <dbReference type="ChEBI" id="CHEBI:58189"/>
        <dbReference type="EC" id="3.6.5.3"/>
    </reaction>
</comment>
<feature type="domain" description="Rab-GAP TBC" evidence="21">
    <location>
        <begin position="68"/>
        <end position="255"/>
    </location>
</feature>
<reference evidence="23 24" key="1">
    <citation type="journal article" date="2020" name="Genomics">
        <title>Complete, high-quality genomes from long-read metagenomic sequencing of two wolf lichen thalli reveals enigmatic genome architecture.</title>
        <authorList>
            <person name="McKenzie S.K."/>
            <person name="Walston R.F."/>
            <person name="Allen J.L."/>
        </authorList>
    </citation>
    <scope>NUCLEOTIDE SEQUENCE [LARGE SCALE GENOMIC DNA]</scope>
    <source>
        <strain evidence="23">WasteWater1</strain>
    </source>
</reference>
<feature type="transmembrane region" description="Helical" evidence="20">
    <location>
        <begin position="685"/>
        <end position="708"/>
    </location>
</feature>
<dbReference type="Pfam" id="PF14578">
    <property type="entry name" value="GTP_EFTU_D4"/>
    <property type="match status" value="1"/>
</dbReference>
<dbReference type="NCBIfam" id="NF003078">
    <property type="entry name" value="PRK04004.1"/>
    <property type="match status" value="1"/>
</dbReference>
<evidence type="ECO:0000256" key="9">
    <source>
        <dbReference type="ARBA" id="ARBA00022692"/>
    </source>
</evidence>
<dbReference type="Gene3D" id="1.10.472.80">
    <property type="entry name" value="Ypt/Rab-GAP domain of gyp1p, domain 3"/>
    <property type="match status" value="1"/>
</dbReference>
<proteinExistence type="inferred from homology"/>
<feature type="compositionally biased region" description="Polar residues" evidence="19">
    <location>
        <begin position="1169"/>
        <end position="1184"/>
    </location>
</feature>
<feature type="compositionally biased region" description="Basic and acidic residues" evidence="19">
    <location>
        <begin position="1"/>
        <end position="16"/>
    </location>
</feature>
<dbReference type="PROSITE" id="PS50086">
    <property type="entry name" value="TBC_RABGAP"/>
    <property type="match status" value="1"/>
</dbReference>
<evidence type="ECO:0000256" key="6">
    <source>
        <dbReference type="ARBA" id="ARBA00013824"/>
    </source>
</evidence>
<feature type="transmembrane region" description="Helical" evidence="20">
    <location>
        <begin position="557"/>
        <end position="577"/>
    </location>
</feature>
<keyword evidence="8" id="KW-0396">Initiation factor</keyword>
<evidence type="ECO:0000256" key="12">
    <source>
        <dbReference type="ARBA" id="ARBA00022801"/>
    </source>
</evidence>
<evidence type="ECO:0000256" key="18">
    <source>
        <dbReference type="ARBA" id="ARBA00048107"/>
    </source>
</evidence>
<dbReference type="NCBIfam" id="TIGR00231">
    <property type="entry name" value="small_GTP"/>
    <property type="match status" value="1"/>
</dbReference>
<dbReference type="InterPro" id="IPR009000">
    <property type="entry name" value="Transl_B-barrel_sf"/>
</dbReference>
<dbReference type="CDD" id="cd01887">
    <property type="entry name" value="IF2_eIF5B"/>
    <property type="match status" value="1"/>
</dbReference>
<feature type="compositionally biased region" description="Basic and acidic residues" evidence="19">
    <location>
        <begin position="28"/>
        <end position="37"/>
    </location>
</feature>
<dbReference type="FunFam" id="2.40.30.10:FF:000026">
    <property type="entry name" value="Eukaryotic translation initiation factor 5B"/>
    <property type="match status" value="1"/>
</dbReference>
<dbReference type="InterPro" id="IPR027417">
    <property type="entry name" value="P-loop_NTPase"/>
</dbReference>
<dbReference type="PANTHER" id="PTHR43381:SF4">
    <property type="entry name" value="EUKARYOTIC TRANSLATION INITIATION FACTOR 5B"/>
    <property type="match status" value="1"/>
</dbReference>
<dbReference type="SUPFAM" id="SSF50447">
    <property type="entry name" value="Translation proteins"/>
    <property type="match status" value="1"/>
</dbReference>
<dbReference type="PANTHER" id="PTHR43381">
    <property type="entry name" value="TRANSLATION INITIATION FACTOR IF-2-RELATED"/>
    <property type="match status" value="1"/>
</dbReference>
<keyword evidence="13" id="KW-0648">Protein biosynthesis</keyword>
<feature type="region of interest" description="Disordered" evidence="19">
    <location>
        <begin position="778"/>
        <end position="1260"/>
    </location>
</feature>
<feature type="compositionally biased region" description="Basic and acidic residues" evidence="19">
    <location>
        <begin position="978"/>
        <end position="1035"/>
    </location>
</feature>
<feature type="region of interest" description="Disordered" evidence="19">
    <location>
        <begin position="750"/>
        <end position="769"/>
    </location>
</feature>
<dbReference type="SUPFAM" id="SSF52156">
    <property type="entry name" value="Initiation factor IF2/eIF5b, domain 3"/>
    <property type="match status" value="1"/>
</dbReference>
<dbReference type="InterPro" id="IPR015760">
    <property type="entry name" value="TIF_IF2"/>
</dbReference>
<dbReference type="Pfam" id="PF04893">
    <property type="entry name" value="Yip1"/>
    <property type="match status" value="1"/>
</dbReference>
<comment type="subcellular location">
    <subcellularLocation>
        <location evidence="2">Cytoplasm</location>
    </subcellularLocation>
    <subcellularLocation>
        <location evidence="1">Membrane</location>
        <topology evidence="1">Multi-pass membrane protein</topology>
    </subcellularLocation>
</comment>
<feature type="compositionally biased region" description="Basic and acidic residues" evidence="19">
    <location>
        <begin position="454"/>
        <end position="464"/>
    </location>
</feature>
<evidence type="ECO:0000256" key="19">
    <source>
        <dbReference type="SAM" id="MobiDB-lite"/>
    </source>
</evidence>
<dbReference type="InterPro" id="IPR029459">
    <property type="entry name" value="EFTU-type"/>
</dbReference>